<dbReference type="EMBL" id="ADXF01000512">
    <property type="protein sequence ID" value="EFR88160.1"/>
    <property type="molecule type" value="Genomic_DNA"/>
</dbReference>
<evidence type="ECO:0000313" key="1">
    <source>
        <dbReference type="EMBL" id="EFR88160.1"/>
    </source>
</evidence>
<proteinExistence type="predicted"/>
<organism evidence="1 2">
    <name type="scientific">Listeria marthii FSL S4-120</name>
    <dbReference type="NCBI Taxonomy" id="702457"/>
    <lineage>
        <taxon>Bacteria</taxon>
        <taxon>Bacillati</taxon>
        <taxon>Bacillota</taxon>
        <taxon>Bacilli</taxon>
        <taxon>Bacillales</taxon>
        <taxon>Listeriaceae</taxon>
        <taxon>Listeria</taxon>
    </lineage>
</organism>
<comment type="caution">
    <text evidence="1">The sequence shown here is derived from an EMBL/GenBank/DDBJ whole genome shotgun (WGS) entry which is preliminary data.</text>
</comment>
<gene>
    <name evidence="1" type="ORF">NT05LM_1265</name>
</gene>
<accession>A0ABP2K2C3</accession>
<sequence>MISVLLENKNFINTLIFSLNLHYPDYEVNKLISIYFIAYNGIIT</sequence>
<evidence type="ECO:0000313" key="2">
    <source>
        <dbReference type="Proteomes" id="UP000003412"/>
    </source>
</evidence>
<name>A0ABP2K2C3_9LIST</name>
<dbReference type="Proteomes" id="UP000003412">
    <property type="component" value="Chromosome"/>
</dbReference>
<protein>
    <submittedName>
        <fullName evidence="1">Uncharacterized protein</fullName>
    </submittedName>
</protein>
<reference evidence="1 2" key="1">
    <citation type="journal article" date="2010" name="Microbiol. Resour. Announc.">
        <title>Comparative genomics of the bacterial genus Listeria: Genome evolution is characterized by limited gene acquisition and limited gene loss.</title>
        <authorList>
            <person name="den Bakker H.C."/>
            <person name="Cummings C.A."/>
            <person name="Ferreira V."/>
            <person name="Vatta P."/>
            <person name="Orsi R.H."/>
            <person name="Degoricija L."/>
            <person name="Barker M."/>
            <person name="Petrauskene O."/>
            <person name="Furtado M.R."/>
            <person name="Wiedmann M."/>
        </authorList>
    </citation>
    <scope>NUCLEOTIDE SEQUENCE [LARGE SCALE GENOMIC DNA]</scope>
    <source>
        <strain evidence="1 2">FSL S4-120</strain>
    </source>
</reference>
<keyword evidence="2" id="KW-1185">Reference proteome</keyword>